<keyword evidence="2" id="KW-0238">DNA-binding</keyword>
<dbReference type="InterPro" id="IPR018334">
    <property type="entry name" value="ArsR_HTH"/>
</dbReference>
<dbReference type="PROSITE" id="PS50987">
    <property type="entry name" value="HTH_ARSR_2"/>
    <property type="match status" value="1"/>
</dbReference>
<evidence type="ECO:0000256" key="1">
    <source>
        <dbReference type="ARBA" id="ARBA00023015"/>
    </source>
</evidence>
<dbReference type="PROSITE" id="PS00846">
    <property type="entry name" value="HTH_ARSR_1"/>
    <property type="match status" value="1"/>
</dbReference>
<sequence length="96" mass="11149">MKSSIKIKPITQDIIFAFNEQKLLILREIFMCDEDICGCDLIEKTGLSKDLLSYHIKSLRVRGFLEEVKCGVRKNYSISHEKYNLVKEILKTAKII</sequence>
<evidence type="ECO:0000256" key="2">
    <source>
        <dbReference type="ARBA" id="ARBA00023125"/>
    </source>
</evidence>
<organism evidence="5 6">
    <name type="scientific">Candidatus Berkelbacteria bacterium CG10_big_fil_rev_8_21_14_0_10_43_13</name>
    <dbReference type="NCBI Taxonomy" id="1974514"/>
    <lineage>
        <taxon>Bacteria</taxon>
        <taxon>Candidatus Berkelbacteria</taxon>
    </lineage>
</organism>
<evidence type="ECO:0000313" key="6">
    <source>
        <dbReference type="Proteomes" id="UP000231382"/>
    </source>
</evidence>
<comment type="caution">
    <text evidence="5">The sequence shown here is derived from an EMBL/GenBank/DDBJ whole genome shotgun (WGS) entry which is preliminary data.</text>
</comment>
<proteinExistence type="predicted"/>
<evidence type="ECO:0000259" key="4">
    <source>
        <dbReference type="PROSITE" id="PS50987"/>
    </source>
</evidence>
<evidence type="ECO:0000256" key="3">
    <source>
        <dbReference type="ARBA" id="ARBA00023163"/>
    </source>
</evidence>
<dbReference type="Proteomes" id="UP000231382">
    <property type="component" value="Unassembled WGS sequence"/>
</dbReference>
<keyword evidence="1" id="KW-0805">Transcription regulation</keyword>
<dbReference type="AlphaFoldDB" id="A0A2H0W6N7"/>
<name>A0A2H0W6N7_9BACT</name>
<dbReference type="CDD" id="cd00090">
    <property type="entry name" value="HTH_ARSR"/>
    <property type="match status" value="1"/>
</dbReference>
<gene>
    <name evidence="5" type="ORF">COT78_02055</name>
</gene>
<dbReference type="InterPro" id="IPR001845">
    <property type="entry name" value="HTH_ArsR_DNA-bd_dom"/>
</dbReference>
<evidence type="ECO:0000313" key="5">
    <source>
        <dbReference type="EMBL" id="PIS07731.1"/>
    </source>
</evidence>
<dbReference type="Gene3D" id="1.10.10.10">
    <property type="entry name" value="Winged helix-like DNA-binding domain superfamily/Winged helix DNA-binding domain"/>
    <property type="match status" value="1"/>
</dbReference>
<dbReference type="SUPFAM" id="SSF46785">
    <property type="entry name" value="Winged helix' DNA-binding domain"/>
    <property type="match status" value="1"/>
</dbReference>
<dbReference type="GO" id="GO:0003700">
    <property type="term" value="F:DNA-binding transcription factor activity"/>
    <property type="evidence" value="ECO:0007669"/>
    <property type="project" value="InterPro"/>
</dbReference>
<feature type="domain" description="HTH arsR-type" evidence="4">
    <location>
        <begin position="2"/>
        <end position="96"/>
    </location>
</feature>
<dbReference type="SMART" id="SM00418">
    <property type="entry name" value="HTH_ARSR"/>
    <property type="match status" value="1"/>
</dbReference>
<accession>A0A2H0W6N7</accession>
<protein>
    <recommendedName>
        <fullName evidence="4">HTH arsR-type domain-containing protein</fullName>
    </recommendedName>
</protein>
<dbReference type="InterPro" id="IPR036388">
    <property type="entry name" value="WH-like_DNA-bd_sf"/>
</dbReference>
<dbReference type="GO" id="GO:0003677">
    <property type="term" value="F:DNA binding"/>
    <property type="evidence" value="ECO:0007669"/>
    <property type="project" value="UniProtKB-KW"/>
</dbReference>
<keyword evidence="3" id="KW-0804">Transcription</keyword>
<dbReference type="InterPro" id="IPR036390">
    <property type="entry name" value="WH_DNA-bd_sf"/>
</dbReference>
<dbReference type="EMBL" id="PEZW01000014">
    <property type="protein sequence ID" value="PIS07731.1"/>
    <property type="molecule type" value="Genomic_DNA"/>
</dbReference>
<dbReference type="InterPro" id="IPR011991">
    <property type="entry name" value="ArsR-like_HTH"/>
</dbReference>
<reference evidence="6" key="1">
    <citation type="submission" date="2017-09" db="EMBL/GenBank/DDBJ databases">
        <title>Depth-based differentiation of microbial function through sediment-hosted aquifers and enrichment of novel symbionts in the deep terrestrial subsurface.</title>
        <authorList>
            <person name="Probst A.J."/>
            <person name="Ladd B."/>
            <person name="Jarett J.K."/>
            <person name="Geller-Mcgrath D.E."/>
            <person name="Sieber C.M.K."/>
            <person name="Emerson J.B."/>
            <person name="Anantharaman K."/>
            <person name="Thomas B.C."/>
            <person name="Malmstrom R."/>
            <person name="Stieglmeier M."/>
            <person name="Klingl A."/>
            <person name="Woyke T."/>
            <person name="Ryan C.M."/>
            <person name="Banfield J.F."/>
        </authorList>
    </citation>
    <scope>NUCLEOTIDE SEQUENCE [LARGE SCALE GENOMIC DNA]</scope>
</reference>